<evidence type="ECO:0000256" key="4">
    <source>
        <dbReference type="ARBA" id="ARBA00011744"/>
    </source>
</evidence>
<comment type="function">
    <text evidence="8">Catalyzes the conversion of 2 pyruvate molecules into acetolactate in the first common step of the biosynthetic pathway of the branched-amino acids such as leucine, isoleucine, and valine.</text>
</comment>
<proteinExistence type="inferred from homology"/>
<evidence type="ECO:0000256" key="5">
    <source>
        <dbReference type="ARBA" id="ARBA00022605"/>
    </source>
</evidence>
<protein>
    <recommendedName>
        <fullName evidence="8">Acetolactate synthase small subunit</fullName>
        <shortName evidence="8">AHAS</shortName>
        <shortName evidence="8">ALS</shortName>
        <ecNumber evidence="8">2.2.1.6</ecNumber>
    </recommendedName>
    <alternativeName>
        <fullName evidence="8">Acetohydroxy-acid synthase small subunit</fullName>
    </alternativeName>
</protein>
<keyword evidence="6 8" id="KW-0100">Branched-chain amino acid biosynthesis</keyword>
<sequence length="161" mass="17839">MKKKVFSILADNTSGVLSRVSGLFNRRGFNIDSFTAGETEDPTISRMTIVANGDDISLDQIQKQLAKLEDVREVKELKVGQSICRELVLITVGVTPEERTGLICLVNAFHHANIVDIEKDSIMIEMTENHEKINAFISLLDGYEIKEMVRTGIAGLTRGAM</sequence>
<evidence type="ECO:0000259" key="9">
    <source>
        <dbReference type="PROSITE" id="PS51671"/>
    </source>
</evidence>
<comment type="pathway">
    <text evidence="1 8">Amino-acid biosynthesis; L-isoleucine biosynthesis; L-isoleucine from 2-oxobutanoate: step 1/4.</text>
</comment>
<dbReference type="PANTHER" id="PTHR30239:SF0">
    <property type="entry name" value="ACETOLACTATE SYNTHASE SMALL SUBUNIT 1, CHLOROPLASTIC"/>
    <property type="match status" value="1"/>
</dbReference>
<dbReference type="Gene3D" id="3.30.70.1150">
    <property type="entry name" value="ACT-like. Chain A, domain 2"/>
    <property type="match status" value="1"/>
</dbReference>
<evidence type="ECO:0000313" key="11">
    <source>
        <dbReference type="Proteomes" id="UP000606193"/>
    </source>
</evidence>
<dbReference type="RefSeq" id="WP_022465174.1">
    <property type="nucleotide sequence ID" value="NZ_JACRSX010000001.1"/>
</dbReference>
<evidence type="ECO:0000256" key="1">
    <source>
        <dbReference type="ARBA" id="ARBA00004974"/>
    </source>
</evidence>
<keyword evidence="5 8" id="KW-0028">Amino-acid biosynthesis</keyword>
<dbReference type="CDD" id="cd04878">
    <property type="entry name" value="ACT_AHAS"/>
    <property type="match status" value="1"/>
</dbReference>
<keyword evidence="11" id="KW-1185">Reference proteome</keyword>
<comment type="subunit">
    <text evidence="4 8">Dimer of large and small chains.</text>
</comment>
<dbReference type="NCBIfam" id="TIGR00119">
    <property type="entry name" value="acolac_sm"/>
    <property type="match status" value="1"/>
</dbReference>
<evidence type="ECO:0000256" key="6">
    <source>
        <dbReference type="ARBA" id="ARBA00023304"/>
    </source>
</evidence>
<dbReference type="InterPro" id="IPR039557">
    <property type="entry name" value="AHAS_ACT"/>
</dbReference>
<evidence type="ECO:0000256" key="2">
    <source>
        <dbReference type="ARBA" id="ARBA00005025"/>
    </source>
</evidence>
<dbReference type="EMBL" id="JACRSX010000001">
    <property type="protein sequence ID" value="MBC8561236.1"/>
    <property type="molecule type" value="Genomic_DNA"/>
</dbReference>
<evidence type="ECO:0000256" key="7">
    <source>
        <dbReference type="ARBA" id="ARBA00048670"/>
    </source>
</evidence>
<evidence type="ECO:0000256" key="8">
    <source>
        <dbReference type="RuleBase" id="RU368092"/>
    </source>
</evidence>
<dbReference type="NCBIfam" id="NF008864">
    <property type="entry name" value="PRK11895.1"/>
    <property type="match status" value="1"/>
</dbReference>
<comment type="pathway">
    <text evidence="2 8">Amino-acid biosynthesis; L-valine biosynthesis; L-valine from pyruvate: step 1/4.</text>
</comment>
<gene>
    <name evidence="10" type="primary">ilvN</name>
    <name evidence="10" type="ORF">H8704_01080</name>
</gene>
<dbReference type="Pfam" id="PF22629">
    <property type="entry name" value="ACT_AHAS_ss"/>
    <property type="match status" value="1"/>
</dbReference>
<dbReference type="SUPFAM" id="SSF55021">
    <property type="entry name" value="ACT-like"/>
    <property type="match status" value="2"/>
</dbReference>
<comment type="catalytic activity">
    <reaction evidence="7 8">
        <text>2 pyruvate + H(+) = (2S)-2-acetolactate + CO2</text>
        <dbReference type="Rhea" id="RHEA:25249"/>
        <dbReference type="ChEBI" id="CHEBI:15361"/>
        <dbReference type="ChEBI" id="CHEBI:15378"/>
        <dbReference type="ChEBI" id="CHEBI:16526"/>
        <dbReference type="ChEBI" id="CHEBI:58476"/>
        <dbReference type="EC" id="2.2.1.6"/>
    </reaction>
</comment>
<dbReference type="InterPro" id="IPR027271">
    <property type="entry name" value="Acetolactate_synth/TF_NikR_C"/>
</dbReference>
<dbReference type="PANTHER" id="PTHR30239">
    <property type="entry name" value="ACETOLACTATE SYNTHASE SMALL SUBUNIT"/>
    <property type="match status" value="1"/>
</dbReference>
<organism evidence="10 11">
    <name type="scientific">Jutongia huaianensis</name>
    <dbReference type="NCBI Taxonomy" id="2763668"/>
    <lineage>
        <taxon>Bacteria</taxon>
        <taxon>Bacillati</taxon>
        <taxon>Bacillota</taxon>
        <taxon>Clostridia</taxon>
        <taxon>Lachnospirales</taxon>
        <taxon>Lachnospiraceae</taxon>
        <taxon>Jutongia</taxon>
    </lineage>
</organism>
<dbReference type="InterPro" id="IPR019455">
    <property type="entry name" value="Acetolactate_synth_ssu_C"/>
</dbReference>
<dbReference type="Pfam" id="PF10369">
    <property type="entry name" value="ALS_ss_C"/>
    <property type="match status" value="1"/>
</dbReference>
<dbReference type="EC" id="2.2.1.6" evidence="8"/>
<evidence type="ECO:0000313" key="10">
    <source>
        <dbReference type="EMBL" id="MBC8561236.1"/>
    </source>
</evidence>
<feature type="domain" description="ACT" evidence="9">
    <location>
        <begin position="5"/>
        <end position="79"/>
    </location>
</feature>
<dbReference type="InterPro" id="IPR045865">
    <property type="entry name" value="ACT-like_dom_sf"/>
</dbReference>
<dbReference type="GO" id="GO:0003984">
    <property type="term" value="F:acetolactate synthase activity"/>
    <property type="evidence" value="ECO:0007669"/>
    <property type="project" value="UniProtKB-EC"/>
</dbReference>
<evidence type="ECO:0000256" key="3">
    <source>
        <dbReference type="ARBA" id="ARBA00006341"/>
    </source>
</evidence>
<comment type="caution">
    <text evidence="10">The sequence shown here is derived from an EMBL/GenBank/DDBJ whole genome shotgun (WGS) entry which is preliminary data.</text>
</comment>
<dbReference type="InterPro" id="IPR002912">
    <property type="entry name" value="ACT_dom"/>
</dbReference>
<reference evidence="10 11" key="1">
    <citation type="submission" date="2020-08" db="EMBL/GenBank/DDBJ databases">
        <title>Genome public.</title>
        <authorList>
            <person name="Liu C."/>
            <person name="Sun Q."/>
        </authorList>
    </citation>
    <scope>NUCLEOTIDE SEQUENCE [LARGE SCALE GENOMIC DNA]</scope>
    <source>
        <strain evidence="10 11">NSJ-37</strain>
    </source>
</reference>
<dbReference type="Gene3D" id="3.30.70.260">
    <property type="match status" value="1"/>
</dbReference>
<keyword evidence="8 10" id="KW-0808">Transferase</keyword>
<accession>A0ABR7MY02</accession>
<dbReference type="InterPro" id="IPR054480">
    <property type="entry name" value="AHAS_small-like_ACT"/>
</dbReference>
<comment type="similarity">
    <text evidence="3 8">Belongs to the acetolactate synthase small subunit family.</text>
</comment>
<dbReference type="Proteomes" id="UP000606193">
    <property type="component" value="Unassembled WGS sequence"/>
</dbReference>
<dbReference type="InterPro" id="IPR004789">
    <property type="entry name" value="Acetalactate_synth_ssu"/>
</dbReference>
<dbReference type="PROSITE" id="PS51671">
    <property type="entry name" value="ACT"/>
    <property type="match status" value="1"/>
</dbReference>
<name>A0ABR7MY02_9FIRM</name>